<organism evidence="1 2">
    <name type="scientific">Aromia moschata</name>
    <dbReference type="NCBI Taxonomy" id="1265417"/>
    <lineage>
        <taxon>Eukaryota</taxon>
        <taxon>Metazoa</taxon>
        <taxon>Ecdysozoa</taxon>
        <taxon>Arthropoda</taxon>
        <taxon>Hexapoda</taxon>
        <taxon>Insecta</taxon>
        <taxon>Pterygota</taxon>
        <taxon>Neoptera</taxon>
        <taxon>Endopterygota</taxon>
        <taxon>Coleoptera</taxon>
        <taxon>Polyphaga</taxon>
        <taxon>Cucujiformia</taxon>
        <taxon>Chrysomeloidea</taxon>
        <taxon>Cerambycidae</taxon>
        <taxon>Cerambycinae</taxon>
        <taxon>Callichromatini</taxon>
        <taxon>Aromia</taxon>
    </lineage>
</organism>
<sequence>MRPVLPTRATELSHATVVNSVRFAQIRISSSPGIPVIGPNSVVDTTVDFKADHPFLYYILKHEKVDVMIAT</sequence>
<dbReference type="EMBL" id="JAPWTK010000703">
    <property type="protein sequence ID" value="KAJ8936885.1"/>
    <property type="molecule type" value="Genomic_DNA"/>
</dbReference>
<evidence type="ECO:0008006" key="3">
    <source>
        <dbReference type="Google" id="ProtNLM"/>
    </source>
</evidence>
<proteinExistence type="predicted"/>
<name>A0AAV8XCY4_9CUCU</name>
<evidence type="ECO:0000313" key="2">
    <source>
        <dbReference type="Proteomes" id="UP001162162"/>
    </source>
</evidence>
<accession>A0AAV8XCY4</accession>
<dbReference type="Proteomes" id="UP001162162">
    <property type="component" value="Unassembled WGS sequence"/>
</dbReference>
<comment type="caution">
    <text evidence="1">The sequence shown here is derived from an EMBL/GenBank/DDBJ whole genome shotgun (WGS) entry which is preliminary data.</text>
</comment>
<reference evidence="1" key="1">
    <citation type="journal article" date="2023" name="Insect Mol. Biol.">
        <title>Genome sequencing provides insights into the evolution of gene families encoding plant cell wall-degrading enzymes in longhorned beetles.</title>
        <authorList>
            <person name="Shin N.R."/>
            <person name="Okamura Y."/>
            <person name="Kirsch R."/>
            <person name="Pauchet Y."/>
        </authorList>
    </citation>
    <scope>NUCLEOTIDE SEQUENCE</scope>
    <source>
        <strain evidence="1">AMC_N1</strain>
    </source>
</reference>
<protein>
    <recommendedName>
        <fullName evidence="3">Serpin domain-containing protein</fullName>
    </recommendedName>
</protein>
<gene>
    <name evidence="1" type="ORF">NQ318_010912</name>
</gene>
<dbReference type="AlphaFoldDB" id="A0AAV8XCY4"/>
<evidence type="ECO:0000313" key="1">
    <source>
        <dbReference type="EMBL" id="KAJ8936885.1"/>
    </source>
</evidence>
<keyword evidence="2" id="KW-1185">Reference proteome</keyword>